<accession>A0A0E9WGN9</accession>
<dbReference type="AlphaFoldDB" id="A0A0E9WGN9"/>
<evidence type="ECO:0000313" key="1">
    <source>
        <dbReference type="EMBL" id="JAH88653.1"/>
    </source>
</evidence>
<reference evidence="1" key="1">
    <citation type="submission" date="2014-11" db="EMBL/GenBank/DDBJ databases">
        <authorList>
            <person name="Amaro Gonzalez C."/>
        </authorList>
    </citation>
    <scope>NUCLEOTIDE SEQUENCE</scope>
</reference>
<organism evidence="1">
    <name type="scientific">Anguilla anguilla</name>
    <name type="common">European freshwater eel</name>
    <name type="synonym">Muraena anguilla</name>
    <dbReference type="NCBI Taxonomy" id="7936"/>
    <lineage>
        <taxon>Eukaryota</taxon>
        <taxon>Metazoa</taxon>
        <taxon>Chordata</taxon>
        <taxon>Craniata</taxon>
        <taxon>Vertebrata</taxon>
        <taxon>Euteleostomi</taxon>
        <taxon>Actinopterygii</taxon>
        <taxon>Neopterygii</taxon>
        <taxon>Teleostei</taxon>
        <taxon>Anguilliformes</taxon>
        <taxon>Anguillidae</taxon>
        <taxon>Anguilla</taxon>
    </lineage>
</organism>
<proteinExistence type="predicted"/>
<sequence length="47" mass="5484">MRDCEEVAHLPVVPFWANIFFKSAVPAIITTPREQEQSNHRYTRAVQ</sequence>
<name>A0A0E9WGN9_ANGAN</name>
<reference evidence="1" key="2">
    <citation type="journal article" date="2015" name="Fish Shellfish Immunol.">
        <title>Early steps in the European eel (Anguilla anguilla)-Vibrio vulnificus interaction in the gills: Role of the RtxA13 toxin.</title>
        <authorList>
            <person name="Callol A."/>
            <person name="Pajuelo D."/>
            <person name="Ebbesson L."/>
            <person name="Teles M."/>
            <person name="MacKenzie S."/>
            <person name="Amaro C."/>
        </authorList>
    </citation>
    <scope>NUCLEOTIDE SEQUENCE</scope>
</reference>
<protein>
    <submittedName>
        <fullName evidence="1">Uncharacterized protein</fullName>
    </submittedName>
</protein>
<dbReference type="EMBL" id="GBXM01019924">
    <property type="protein sequence ID" value="JAH88653.1"/>
    <property type="molecule type" value="Transcribed_RNA"/>
</dbReference>